<dbReference type="AlphaFoldDB" id="A0A1I0AJI2"/>
<keyword evidence="13" id="KW-0460">Magnesium</keyword>
<dbReference type="GO" id="GO:0047443">
    <property type="term" value="F:4-hydroxy-4-methyl-2-oxoglutarate aldolase activity"/>
    <property type="evidence" value="ECO:0007669"/>
    <property type="project" value="UniProtKB-EC"/>
</dbReference>
<dbReference type="STRING" id="460384.SAMN05216313_10173"/>
<protein>
    <recommendedName>
        <fullName evidence="7">Putative 4-hydroxy-4-methyl-2-oxoglutarate aldolase</fullName>
        <ecNumber evidence="6">4.1.1.112</ecNumber>
        <ecNumber evidence="5">4.1.3.17</ecNumber>
    </recommendedName>
    <alternativeName>
        <fullName evidence="11">Oxaloacetate decarboxylase</fullName>
    </alternativeName>
    <alternativeName>
        <fullName evidence="9">Regulator of ribonuclease activity homolog</fullName>
    </alternativeName>
    <alternativeName>
        <fullName evidence="10">RraA-like protein</fullName>
    </alternativeName>
</protein>
<evidence type="ECO:0000256" key="14">
    <source>
        <dbReference type="SAM" id="Coils"/>
    </source>
</evidence>
<dbReference type="Pfam" id="PF03737">
    <property type="entry name" value="RraA-like"/>
    <property type="match status" value="1"/>
</dbReference>
<evidence type="ECO:0000256" key="2">
    <source>
        <dbReference type="ARBA" id="ARBA00001968"/>
    </source>
</evidence>
<evidence type="ECO:0000256" key="8">
    <source>
        <dbReference type="ARBA" id="ARBA00025046"/>
    </source>
</evidence>
<comment type="function">
    <text evidence="8">Catalyzes the aldol cleavage of 4-hydroxy-4-methyl-2-oxoglutarate (HMG) into 2 molecules of pyruvate. Also contains a secondary oxaloacetate (OAA) decarboxylase activity due to the common pyruvate enolate transition state formed following C-C bond cleavage in the retro-aldol and decarboxylation reactions.</text>
</comment>
<comment type="cofactor">
    <cofactor evidence="2">
        <name>a divalent metal cation</name>
        <dbReference type="ChEBI" id="CHEBI:60240"/>
    </cofactor>
</comment>
<feature type="binding site" evidence="13">
    <location>
        <position position="108"/>
    </location>
    <ligand>
        <name>substrate</name>
    </ligand>
</feature>
<comment type="subunit">
    <text evidence="4">Homotrimer.</text>
</comment>
<reference evidence="16" key="1">
    <citation type="submission" date="2016-10" db="EMBL/GenBank/DDBJ databases">
        <authorList>
            <person name="Varghese N."/>
            <person name="Submissions S."/>
        </authorList>
    </citation>
    <scope>NUCLEOTIDE SEQUENCE [LARGE SCALE GENOMIC DNA]</scope>
    <source>
        <strain evidence="16">NLAE-zl-G277</strain>
    </source>
</reference>
<evidence type="ECO:0000256" key="6">
    <source>
        <dbReference type="ARBA" id="ARBA00012947"/>
    </source>
</evidence>
<gene>
    <name evidence="15" type="ORF">SAMN05216313_10173</name>
</gene>
<dbReference type="InterPro" id="IPR036704">
    <property type="entry name" value="RraA/RraA-like_sf"/>
</dbReference>
<comment type="catalytic activity">
    <reaction evidence="1">
        <text>4-hydroxy-4-methyl-2-oxoglutarate = 2 pyruvate</text>
        <dbReference type="Rhea" id="RHEA:22748"/>
        <dbReference type="ChEBI" id="CHEBI:15361"/>
        <dbReference type="ChEBI" id="CHEBI:58276"/>
        <dbReference type="EC" id="4.1.3.17"/>
    </reaction>
</comment>
<comment type="catalytic activity">
    <reaction evidence="12">
        <text>oxaloacetate + H(+) = pyruvate + CO2</text>
        <dbReference type="Rhea" id="RHEA:15641"/>
        <dbReference type="ChEBI" id="CHEBI:15361"/>
        <dbReference type="ChEBI" id="CHEBI:15378"/>
        <dbReference type="ChEBI" id="CHEBI:16452"/>
        <dbReference type="ChEBI" id="CHEBI:16526"/>
        <dbReference type="EC" id="4.1.1.112"/>
    </reaction>
</comment>
<dbReference type="EMBL" id="FOIM01000001">
    <property type="protein sequence ID" value="SES94464.1"/>
    <property type="molecule type" value="Genomic_DNA"/>
</dbReference>
<dbReference type="PANTHER" id="PTHR33254:SF4">
    <property type="entry name" value="4-HYDROXY-4-METHYL-2-OXOGLUTARATE ALDOLASE 3-RELATED"/>
    <property type="match status" value="1"/>
</dbReference>
<evidence type="ECO:0000256" key="1">
    <source>
        <dbReference type="ARBA" id="ARBA00001342"/>
    </source>
</evidence>
<comment type="similarity">
    <text evidence="3">Belongs to the class II aldolase/RraA-like family.</text>
</comment>
<organism evidence="15 16">
    <name type="scientific">Enterocloster lavalensis</name>
    <dbReference type="NCBI Taxonomy" id="460384"/>
    <lineage>
        <taxon>Bacteria</taxon>
        <taxon>Bacillati</taxon>
        <taxon>Bacillota</taxon>
        <taxon>Clostridia</taxon>
        <taxon>Lachnospirales</taxon>
        <taxon>Lachnospiraceae</taxon>
        <taxon>Enterocloster</taxon>
    </lineage>
</organism>
<dbReference type="GO" id="GO:0008948">
    <property type="term" value="F:oxaloacetate decarboxylase activity"/>
    <property type="evidence" value="ECO:0007669"/>
    <property type="project" value="UniProtKB-EC"/>
</dbReference>
<evidence type="ECO:0000256" key="9">
    <source>
        <dbReference type="ARBA" id="ARBA00029596"/>
    </source>
</evidence>
<dbReference type="Proteomes" id="UP000198508">
    <property type="component" value="Unassembled WGS sequence"/>
</dbReference>
<evidence type="ECO:0000256" key="7">
    <source>
        <dbReference type="ARBA" id="ARBA00016549"/>
    </source>
</evidence>
<comment type="cofactor">
    <cofactor evidence="13">
        <name>Mg(2+)</name>
        <dbReference type="ChEBI" id="CHEBI:18420"/>
    </cofactor>
</comment>
<dbReference type="Gene3D" id="3.50.30.40">
    <property type="entry name" value="Ribonuclease E inhibitor RraA/RraA-like"/>
    <property type="match status" value="1"/>
</dbReference>
<dbReference type="EC" id="4.1.3.17" evidence="5"/>
<dbReference type="CDD" id="cd16841">
    <property type="entry name" value="RraA_family"/>
    <property type="match status" value="1"/>
</dbReference>
<feature type="binding site" evidence="13">
    <location>
        <position position="109"/>
    </location>
    <ligand>
        <name>Mg(2+)</name>
        <dbReference type="ChEBI" id="CHEBI:18420"/>
    </ligand>
</feature>
<dbReference type="GO" id="GO:0046872">
    <property type="term" value="F:metal ion binding"/>
    <property type="evidence" value="ECO:0007669"/>
    <property type="project" value="UniProtKB-KW"/>
</dbReference>
<evidence type="ECO:0000313" key="16">
    <source>
        <dbReference type="Proteomes" id="UP000198508"/>
    </source>
</evidence>
<keyword evidence="16" id="KW-1185">Reference proteome</keyword>
<name>A0A1I0AJI2_9FIRM</name>
<sequence>MEKERELFERLREFTVPELCDGAGVFSAMDYHIKPWTGRMKIVGRALTVKVPAGEGAIVSRAIELAGEGDVIVIAGQGVCQCSYWGDHRSLCARLQGAAGVVIDGAFRDLEGCEEAGFPIFARALTCGTAQKTGEGQINVPVSCAGVAVNPGDFIVGDVNGVCVIPRDQAETVLERAAKKVAAQKRAAEEMERTGKAVTRIQMDR</sequence>
<keyword evidence="13" id="KW-0479">Metal-binding</keyword>
<keyword evidence="14" id="KW-0175">Coiled coil</keyword>
<dbReference type="PANTHER" id="PTHR33254">
    <property type="entry name" value="4-HYDROXY-4-METHYL-2-OXOGLUTARATE ALDOLASE 3-RELATED"/>
    <property type="match status" value="1"/>
</dbReference>
<evidence type="ECO:0000256" key="11">
    <source>
        <dbReference type="ARBA" id="ARBA00032305"/>
    </source>
</evidence>
<evidence type="ECO:0000256" key="3">
    <source>
        <dbReference type="ARBA" id="ARBA00008621"/>
    </source>
</evidence>
<proteinExistence type="inferred from homology"/>
<feature type="coiled-coil region" evidence="14">
    <location>
        <begin position="167"/>
        <end position="194"/>
    </location>
</feature>
<evidence type="ECO:0000256" key="12">
    <source>
        <dbReference type="ARBA" id="ARBA00047973"/>
    </source>
</evidence>
<evidence type="ECO:0000313" key="15">
    <source>
        <dbReference type="EMBL" id="SES94464.1"/>
    </source>
</evidence>
<dbReference type="EC" id="4.1.1.112" evidence="6"/>
<dbReference type="InterPro" id="IPR005493">
    <property type="entry name" value="RraA/RraA-like"/>
</dbReference>
<evidence type="ECO:0000256" key="10">
    <source>
        <dbReference type="ARBA" id="ARBA00030169"/>
    </source>
</evidence>
<evidence type="ECO:0000256" key="4">
    <source>
        <dbReference type="ARBA" id="ARBA00011233"/>
    </source>
</evidence>
<dbReference type="SUPFAM" id="SSF89562">
    <property type="entry name" value="RraA-like"/>
    <property type="match status" value="1"/>
</dbReference>
<accession>A0A1I0AJI2</accession>
<evidence type="ECO:0000256" key="5">
    <source>
        <dbReference type="ARBA" id="ARBA00012213"/>
    </source>
</evidence>
<evidence type="ECO:0000256" key="13">
    <source>
        <dbReference type="PIRSR" id="PIRSR605493-1"/>
    </source>
</evidence>